<comment type="caution">
    <text evidence="2">The sequence shown here is derived from an EMBL/GenBank/DDBJ whole genome shotgun (WGS) entry which is preliminary data.</text>
</comment>
<protein>
    <submittedName>
        <fullName evidence="2">Cyclic nucleotide-binding domain-containing protein</fullName>
    </submittedName>
</protein>
<dbReference type="SUPFAM" id="SSF51206">
    <property type="entry name" value="cAMP-binding domain-like"/>
    <property type="match status" value="1"/>
</dbReference>
<evidence type="ECO:0000313" key="3">
    <source>
        <dbReference type="Proteomes" id="UP000824214"/>
    </source>
</evidence>
<dbReference type="EMBL" id="DWXZ01000146">
    <property type="protein sequence ID" value="HJB37806.1"/>
    <property type="molecule type" value="Genomic_DNA"/>
</dbReference>
<dbReference type="InterPro" id="IPR036388">
    <property type="entry name" value="WH-like_DNA-bd_sf"/>
</dbReference>
<organism evidence="2 3">
    <name type="scientific">Candidatus Acutalibacter ornithocaccae</name>
    <dbReference type="NCBI Taxonomy" id="2838416"/>
    <lineage>
        <taxon>Bacteria</taxon>
        <taxon>Bacillati</taxon>
        <taxon>Bacillota</taxon>
        <taxon>Clostridia</taxon>
        <taxon>Eubacteriales</taxon>
        <taxon>Acutalibacteraceae</taxon>
        <taxon>Acutalibacter</taxon>
    </lineage>
</organism>
<accession>A0A9D2RZI6</accession>
<gene>
    <name evidence="2" type="ORF">H9942_07025</name>
</gene>
<name>A0A9D2RZI6_9FIRM</name>
<evidence type="ECO:0000259" key="1">
    <source>
        <dbReference type="Pfam" id="PF00027"/>
    </source>
</evidence>
<dbReference type="Pfam" id="PF00027">
    <property type="entry name" value="cNMP_binding"/>
    <property type="match status" value="1"/>
</dbReference>
<dbReference type="InterPro" id="IPR018490">
    <property type="entry name" value="cNMP-bd_dom_sf"/>
</dbReference>
<dbReference type="Gene3D" id="2.60.120.10">
    <property type="entry name" value="Jelly Rolls"/>
    <property type="match status" value="1"/>
</dbReference>
<dbReference type="InterPro" id="IPR000595">
    <property type="entry name" value="cNMP-bd_dom"/>
</dbReference>
<reference evidence="2" key="2">
    <citation type="submission" date="2021-04" db="EMBL/GenBank/DDBJ databases">
        <authorList>
            <person name="Gilroy R."/>
        </authorList>
    </citation>
    <scope>NUCLEOTIDE SEQUENCE</scope>
    <source>
        <strain evidence="2">ChiBcolR8-3208</strain>
    </source>
</reference>
<dbReference type="Gene3D" id="1.10.10.10">
    <property type="entry name" value="Winged helix-like DNA-binding domain superfamily/Winged helix DNA-binding domain"/>
    <property type="match status" value="1"/>
</dbReference>
<dbReference type="Proteomes" id="UP000824214">
    <property type="component" value="Unassembled WGS sequence"/>
</dbReference>
<proteinExistence type="predicted"/>
<dbReference type="CDD" id="cd00038">
    <property type="entry name" value="CAP_ED"/>
    <property type="match status" value="1"/>
</dbReference>
<sequence length="212" mass="23904">MRPVENAALIQRWVEESGVRGYFDTPHLVFQAYSFEKGEYITSPDVPMDKLLFCIRGTIQIYGIRDDGGISPIGLARSPAILGDVEFGNGGKSPFFSQAKTNALCLALSTREYQEQLHRDLRFLHCLLRFYGEKLERFSTQSVTGTTVEQRVLQYLEKGDAPAELVGMESATLQLRCSRRQLQRVLKKLCLQGKIEKVGKGRYRLAADGKSH</sequence>
<dbReference type="InterPro" id="IPR014710">
    <property type="entry name" value="RmlC-like_jellyroll"/>
</dbReference>
<dbReference type="AlphaFoldDB" id="A0A9D2RZI6"/>
<evidence type="ECO:0000313" key="2">
    <source>
        <dbReference type="EMBL" id="HJB37806.1"/>
    </source>
</evidence>
<feature type="domain" description="Cyclic nucleotide-binding" evidence="1">
    <location>
        <begin position="34"/>
        <end position="119"/>
    </location>
</feature>
<reference evidence="2" key="1">
    <citation type="journal article" date="2021" name="PeerJ">
        <title>Extensive microbial diversity within the chicken gut microbiome revealed by metagenomics and culture.</title>
        <authorList>
            <person name="Gilroy R."/>
            <person name="Ravi A."/>
            <person name="Getino M."/>
            <person name="Pursley I."/>
            <person name="Horton D.L."/>
            <person name="Alikhan N.F."/>
            <person name="Baker D."/>
            <person name="Gharbi K."/>
            <person name="Hall N."/>
            <person name="Watson M."/>
            <person name="Adriaenssens E.M."/>
            <person name="Foster-Nyarko E."/>
            <person name="Jarju S."/>
            <person name="Secka A."/>
            <person name="Antonio M."/>
            <person name="Oren A."/>
            <person name="Chaudhuri R.R."/>
            <person name="La Ragione R."/>
            <person name="Hildebrand F."/>
            <person name="Pallen M.J."/>
        </authorList>
    </citation>
    <scope>NUCLEOTIDE SEQUENCE</scope>
    <source>
        <strain evidence="2">ChiBcolR8-3208</strain>
    </source>
</reference>